<protein>
    <recommendedName>
        <fullName evidence="8">Peroxisomal membrane protein PEX16</fullName>
    </recommendedName>
</protein>
<evidence type="ECO:0000256" key="5">
    <source>
        <dbReference type="SAM" id="MobiDB-lite"/>
    </source>
</evidence>
<dbReference type="GO" id="GO:0007031">
    <property type="term" value="P:peroxisome organization"/>
    <property type="evidence" value="ECO:0007669"/>
    <property type="project" value="UniProtKB-KW"/>
</dbReference>
<evidence type="ECO:0000313" key="6">
    <source>
        <dbReference type="EMBL" id="KAL3797155.1"/>
    </source>
</evidence>
<evidence type="ECO:0000256" key="2">
    <source>
        <dbReference type="ARBA" id="ARBA00023136"/>
    </source>
</evidence>
<organism evidence="6 7">
    <name type="scientific">Cyclotella cryptica</name>
    <dbReference type="NCBI Taxonomy" id="29204"/>
    <lineage>
        <taxon>Eukaryota</taxon>
        <taxon>Sar</taxon>
        <taxon>Stramenopiles</taxon>
        <taxon>Ochrophyta</taxon>
        <taxon>Bacillariophyta</taxon>
        <taxon>Coscinodiscophyceae</taxon>
        <taxon>Thalassiosirophycidae</taxon>
        <taxon>Stephanodiscales</taxon>
        <taxon>Stephanodiscaceae</taxon>
        <taxon>Cyclotella</taxon>
    </lineage>
</organism>
<dbReference type="GO" id="GO:0005778">
    <property type="term" value="C:peroxisomal membrane"/>
    <property type="evidence" value="ECO:0007669"/>
    <property type="project" value="UniProtKB-SubCell"/>
</dbReference>
<keyword evidence="1" id="KW-0962">Peroxisome biogenesis</keyword>
<evidence type="ECO:0000313" key="7">
    <source>
        <dbReference type="Proteomes" id="UP001516023"/>
    </source>
</evidence>
<dbReference type="Pfam" id="PF05648">
    <property type="entry name" value="PEX11"/>
    <property type="match status" value="1"/>
</dbReference>
<dbReference type="EMBL" id="JABMIG020000057">
    <property type="protein sequence ID" value="KAL3797155.1"/>
    <property type="molecule type" value="Genomic_DNA"/>
</dbReference>
<evidence type="ECO:0008006" key="8">
    <source>
        <dbReference type="Google" id="ProtNLM"/>
    </source>
</evidence>
<evidence type="ECO:0000256" key="4">
    <source>
        <dbReference type="ARBA" id="ARBA00046271"/>
    </source>
</evidence>
<feature type="compositionally biased region" description="Polar residues" evidence="5">
    <location>
        <begin position="19"/>
        <end position="28"/>
    </location>
</feature>
<dbReference type="AlphaFoldDB" id="A0ABD3QAK9"/>
<feature type="compositionally biased region" description="Basic and acidic residues" evidence="5">
    <location>
        <begin position="222"/>
        <end position="232"/>
    </location>
</feature>
<evidence type="ECO:0000256" key="1">
    <source>
        <dbReference type="ARBA" id="ARBA00022593"/>
    </source>
</evidence>
<feature type="compositionally biased region" description="Low complexity" evidence="5">
    <location>
        <begin position="293"/>
        <end position="311"/>
    </location>
</feature>
<keyword evidence="3" id="KW-0576">Peroxisome</keyword>
<feature type="compositionally biased region" description="Polar residues" evidence="5">
    <location>
        <begin position="272"/>
        <end position="285"/>
    </location>
</feature>
<gene>
    <name evidence="6" type="ORF">HJC23_000493</name>
</gene>
<feature type="region of interest" description="Disordered" evidence="5">
    <location>
        <begin position="202"/>
        <end position="316"/>
    </location>
</feature>
<keyword evidence="7" id="KW-1185">Reference proteome</keyword>
<evidence type="ECO:0000256" key="3">
    <source>
        <dbReference type="ARBA" id="ARBA00023140"/>
    </source>
</evidence>
<accession>A0ABD3QAK9</accession>
<dbReference type="InterPro" id="IPR008733">
    <property type="entry name" value="PEX11"/>
</dbReference>
<feature type="region of interest" description="Disordered" evidence="5">
    <location>
        <begin position="1"/>
        <end position="40"/>
    </location>
</feature>
<feature type="compositionally biased region" description="Acidic residues" evidence="5">
    <location>
        <begin position="235"/>
        <end position="244"/>
    </location>
</feature>
<reference evidence="6 7" key="1">
    <citation type="journal article" date="2020" name="G3 (Bethesda)">
        <title>Improved Reference Genome for Cyclotella cryptica CCMP332, a Model for Cell Wall Morphogenesis, Salinity Adaptation, and Lipid Production in Diatoms (Bacillariophyta).</title>
        <authorList>
            <person name="Roberts W.R."/>
            <person name="Downey K.M."/>
            <person name="Ruck E.C."/>
            <person name="Traller J.C."/>
            <person name="Alverson A.J."/>
        </authorList>
    </citation>
    <scope>NUCLEOTIDE SEQUENCE [LARGE SCALE GENOMIC DNA]</scope>
    <source>
        <strain evidence="6 7">CCMP332</strain>
    </source>
</reference>
<comment type="subcellular location">
    <subcellularLocation>
        <location evidence="4">Peroxisome membrane</location>
    </subcellularLocation>
</comment>
<keyword evidence="2" id="KW-0472">Membrane</keyword>
<proteinExistence type="predicted"/>
<dbReference type="Proteomes" id="UP001516023">
    <property type="component" value="Unassembled WGS sequence"/>
</dbReference>
<dbReference type="PANTHER" id="PTHR12652">
    <property type="entry name" value="PEROXISOMAL BIOGENESIS FACTOR 11"/>
    <property type="match status" value="1"/>
</dbReference>
<comment type="caution">
    <text evidence="6">The sequence shown here is derived from an EMBL/GenBank/DDBJ whole genome shotgun (WGS) entry which is preliminary data.</text>
</comment>
<name>A0ABD3QAK9_9STRA</name>
<dbReference type="PANTHER" id="PTHR12652:SF50">
    <property type="entry name" value="PEROXIN 11"/>
    <property type="match status" value="1"/>
</dbReference>
<sequence length="553" mass="60136">MSSQRGVVAPLKFSAGGSKHSTQKSSAVTITTPPPPPPPTIKSNALTVLSTGLTLKRSPLHLENWIACLLTLDGRDKFTKVLQYSCRLLSWYFGGLASSLPSSPAAAAAATGGGLTHLFQDTHHRSILYQLLSHRFHLLYQSLVESRKAFRLGRSFIEYDKLRSMGWGEYLMGVVRRSPLLSEGMGGRRYGRELELKRRRRQFHAQSIPEHHDEDASSSSSDHVDGGEDHGQESWNEDDEDSDEEEKKAESASEAQPVKVIARPGRPHLPSRVSSNIGWGPSTASVKYKDDSSQATPQRTTTTAATCTSPPKRTLSELGNMYQSTRSSSMGWIQSTKTNNASKAPDVVPPPWKLIGTTFKLIGLMGFWTFDNLAFLTGSGFLDPLGGNGAGSTTTTTTTTSGSVDAKSLRIQRKKRASEWGARFYFMGALAGLYVNVRGIVELWNGALRKARGEVARAVVSSTTNTTTAKEATASSSEDAILQAKQQLKAAETKLFELYLALLKSICDCIVFSNNPGVDLHLKLRGRKNHEGLHCCCGLISAGTVLFGNFPNA</sequence>